<dbReference type="Proteomes" id="UP001430377">
    <property type="component" value="Unassembled WGS sequence"/>
</dbReference>
<gene>
    <name evidence="2" type="ORF">EGH21_23045</name>
</gene>
<dbReference type="AlphaFoldDB" id="A0AAW4PZ14"/>
<protein>
    <recommendedName>
        <fullName evidence="1">DUF7344 domain-containing protein</fullName>
    </recommendedName>
</protein>
<dbReference type="Pfam" id="PF24035">
    <property type="entry name" value="DUF7344"/>
    <property type="match status" value="1"/>
</dbReference>
<keyword evidence="3" id="KW-1185">Reference proteome</keyword>
<sequence>MSPENVFQAVSNSRRRRVILSVDRSEDGVDANELSVEIASRENAVDPSRVTGEQRSRVYVGLVQNHLDTLDDLGAARYDSRSKLVKPTDATAPLARLIREVTTECYTPAEDAGE</sequence>
<dbReference type="InterPro" id="IPR055768">
    <property type="entry name" value="DUF7344"/>
</dbReference>
<organism evidence="2 3">
    <name type="scientific">Haloarcula rubra</name>
    <dbReference type="NCBI Taxonomy" id="2487747"/>
    <lineage>
        <taxon>Archaea</taxon>
        <taxon>Methanobacteriati</taxon>
        <taxon>Methanobacteriota</taxon>
        <taxon>Stenosarchaea group</taxon>
        <taxon>Halobacteria</taxon>
        <taxon>Halobacteriales</taxon>
        <taxon>Haloarculaceae</taxon>
        <taxon>Haloarcula</taxon>
    </lineage>
</organism>
<evidence type="ECO:0000259" key="1">
    <source>
        <dbReference type="Pfam" id="PF24035"/>
    </source>
</evidence>
<comment type="caution">
    <text evidence="2">The sequence shown here is derived from an EMBL/GenBank/DDBJ whole genome shotgun (WGS) entry which is preliminary data.</text>
</comment>
<evidence type="ECO:0000313" key="2">
    <source>
        <dbReference type="EMBL" id="MBX0325899.1"/>
    </source>
</evidence>
<evidence type="ECO:0000313" key="3">
    <source>
        <dbReference type="Proteomes" id="UP001430377"/>
    </source>
</evidence>
<name>A0AAW4PZ14_9EURY</name>
<dbReference type="EMBL" id="RKLR01000022">
    <property type="protein sequence ID" value="MBX0325899.1"/>
    <property type="molecule type" value="Genomic_DNA"/>
</dbReference>
<feature type="domain" description="DUF7344" evidence="1">
    <location>
        <begin position="7"/>
        <end position="85"/>
    </location>
</feature>
<reference evidence="2 3" key="1">
    <citation type="submission" date="2021-06" db="EMBL/GenBank/DDBJ databases">
        <title>Halomicroarcula sp. a new haloarchaeum isolated from saline soil.</title>
        <authorList>
            <person name="Duran-Viseras A."/>
            <person name="Sanchez-Porro C."/>
            <person name="Ventosa A."/>
        </authorList>
    </citation>
    <scope>NUCLEOTIDE SEQUENCE [LARGE SCALE GENOMIC DNA]</scope>
    <source>
        <strain evidence="2 3">F13</strain>
    </source>
</reference>
<accession>A0AAW4PZ14</accession>
<proteinExistence type="predicted"/>